<dbReference type="Gene3D" id="2.60.200.60">
    <property type="match status" value="1"/>
</dbReference>
<feature type="region of interest" description="Disordered" evidence="1">
    <location>
        <begin position="1"/>
        <end position="64"/>
    </location>
</feature>
<dbReference type="InterPro" id="IPR008727">
    <property type="entry name" value="PAAR_motif"/>
</dbReference>
<name>A0A7L8ZK70_9CAUD</name>
<proteinExistence type="predicted"/>
<dbReference type="CDD" id="cd14737">
    <property type="entry name" value="PAAR_1"/>
    <property type="match status" value="1"/>
</dbReference>
<evidence type="ECO:0000256" key="1">
    <source>
        <dbReference type="SAM" id="MobiDB-lite"/>
    </source>
</evidence>
<sequence length="97" mass="9628">MPPLTRVGVDFSTGHSSFPPNTISSGSTNVLTNSISTVRQGDPMIPHPSPSPSPPHGGSIVTGSGTVMVNSKPACRIGDAISCGQAVAQGSGNVICG</sequence>
<organism evidence="2 3">
    <name type="scientific">Campylobacter phage F379</name>
    <dbReference type="NCBI Taxonomy" id="2776767"/>
    <lineage>
        <taxon>Viruses</taxon>
        <taxon>Duplodnaviria</taxon>
        <taxon>Heunggongvirae</taxon>
        <taxon>Uroviricota</taxon>
        <taxon>Caudoviricetes</taxon>
        <taxon>Connertonviridae</taxon>
        <taxon>Firehammervirus</taxon>
        <taxon>Firehammervirus F379</taxon>
    </lineage>
</organism>
<keyword evidence="3" id="KW-1185">Reference proteome</keyword>
<dbReference type="EMBL" id="MT932329">
    <property type="protein sequence ID" value="QOI69393.1"/>
    <property type="molecule type" value="Genomic_DNA"/>
</dbReference>
<evidence type="ECO:0000313" key="3">
    <source>
        <dbReference type="Proteomes" id="UP000593835"/>
    </source>
</evidence>
<feature type="compositionally biased region" description="Polar residues" evidence="1">
    <location>
        <begin position="13"/>
        <end position="39"/>
    </location>
</feature>
<dbReference type="Pfam" id="PF05488">
    <property type="entry name" value="PAAR_motif"/>
    <property type="match status" value="1"/>
</dbReference>
<gene>
    <name evidence="2" type="ORF">F379_107</name>
</gene>
<feature type="compositionally biased region" description="Pro residues" evidence="1">
    <location>
        <begin position="45"/>
        <end position="55"/>
    </location>
</feature>
<evidence type="ECO:0000313" key="2">
    <source>
        <dbReference type="EMBL" id="QOI69393.1"/>
    </source>
</evidence>
<protein>
    <submittedName>
        <fullName evidence="2">Putative tail-associated lysozyme</fullName>
    </submittedName>
</protein>
<dbReference type="Proteomes" id="UP000593835">
    <property type="component" value="Segment"/>
</dbReference>
<reference evidence="2 3" key="1">
    <citation type="submission" date="2020-08" db="EMBL/GenBank/DDBJ databases">
        <authorList>
            <person name="Sorensen M.C.H."/>
        </authorList>
    </citation>
    <scope>NUCLEOTIDE SEQUENCE [LARGE SCALE GENOMIC DNA]</scope>
</reference>
<accession>A0A7L8ZK70</accession>